<dbReference type="Gene3D" id="6.10.140.1570">
    <property type="match status" value="1"/>
</dbReference>
<dbReference type="InterPro" id="IPR036390">
    <property type="entry name" value="WH_DNA-bd_sf"/>
</dbReference>
<dbReference type="Gene3D" id="1.10.10.10">
    <property type="entry name" value="Winged helix-like DNA-binding domain superfamily/Winged helix DNA-binding domain"/>
    <property type="match status" value="1"/>
</dbReference>
<organism evidence="2 3">
    <name type="scientific">Rhodocista pekingensis</name>
    <dbReference type="NCBI Taxonomy" id="201185"/>
    <lineage>
        <taxon>Bacteria</taxon>
        <taxon>Pseudomonadati</taxon>
        <taxon>Pseudomonadota</taxon>
        <taxon>Alphaproteobacteria</taxon>
        <taxon>Rhodospirillales</taxon>
        <taxon>Azospirillaceae</taxon>
        <taxon>Rhodocista</taxon>
    </lineage>
</organism>
<gene>
    <name evidence="2" type="ORF">ACFQPS_03785</name>
</gene>
<sequence length="183" mass="20746">MIDVKTLCLGVLSRGDASGYEIRKEFEEGPFSNFSDAGFGSIYPALRKLLEDGMISIAQHGTDARPDKKVYRITAAGRQVLCQAVLRHPAPDRLRSDFMFMILFSHLMPARHLERILTDRIEDYERLIEDMERRESCDAAHSPPGEKFVHGLGLAMHRAAAAYLEEHRHQLLEGIRVQTKVAE</sequence>
<dbReference type="InterPro" id="IPR036388">
    <property type="entry name" value="WH-like_DNA-bd_sf"/>
</dbReference>
<dbReference type="Proteomes" id="UP001596456">
    <property type="component" value="Unassembled WGS sequence"/>
</dbReference>
<dbReference type="Pfam" id="PF03551">
    <property type="entry name" value="PadR"/>
    <property type="match status" value="1"/>
</dbReference>
<evidence type="ECO:0000313" key="2">
    <source>
        <dbReference type="EMBL" id="MFC7332270.1"/>
    </source>
</evidence>
<dbReference type="EMBL" id="JBHTCM010000004">
    <property type="protein sequence ID" value="MFC7332270.1"/>
    <property type="molecule type" value="Genomic_DNA"/>
</dbReference>
<feature type="domain" description="Transcription regulator PadR N-terminal" evidence="1">
    <location>
        <begin position="9"/>
        <end position="81"/>
    </location>
</feature>
<evidence type="ECO:0000259" key="1">
    <source>
        <dbReference type="Pfam" id="PF03551"/>
    </source>
</evidence>
<dbReference type="InterPro" id="IPR005149">
    <property type="entry name" value="Tscrpt_reg_PadR_N"/>
</dbReference>
<protein>
    <submittedName>
        <fullName evidence="2">PadR family transcriptional regulator</fullName>
    </submittedName>
</protein>
<comment type="caution">
    <text evidence="2">The sequence shown here is derived from an EMBL/GenBank/DDBJ whole genome shotgun (WGS) entry which is preliminary data.</text>
</comment>
<name>A0ABW2KSI2_9PROT</name>
<accession>A0ABW2KSI2</accession>
<proteinExistence type="predicted"/>
<dbReference type="PANTHER" id="PTHR43252:SF6">
    <property type="entry name" value="NEGATIVE TRANSCRIPTION REGULATOR PADR"/>
    <property type="match status" value="1"/>
</dbReference>
<evidence type="ECO:0000313" key="3">
    <source>
        <dbReference type="Proteomes" id="UP001596456"/>
    </source>
</evidence>
<keyword evidence="3" id="KW-1185">Reference proteome</keyword>
<dbReference type="RefSeq" id="WP_377356553.1">
    <property type="nucleotide sequence ID" value="NZ_JBHTCM010000004.1"/>
</dbReference>
<dbReference type="SUPFAM" id="SSF46785">
    <property type="entry name" value="Winged helix' DNA-binding domain"/>
    <property type="match status" value="1"/>
</dbReference>
<reference evidence="3" key="1">
    <citation type="journal article" date="2019" name="Int. J. Syst. Evol. Microbiol.">
        <title>The Global Catalogue of Microorganisms (GCM) 10K type strain sequencing project: providing services to taxonomists for standard genome sequencing and annotation.</title>
        <authorList>
            <consortium name="The Broad Institute Genomics Platform"/>
            <consortium name="The Broad Institute Genome Sequencing Center for Infectious Disease"/>
            <person name="Wu L."/>
            <person name="Ma J."/>
        </authorList>
    </citation>
    <scope>NUCLEOTIDE SEQUENCE [LARGE SCALE GENOMIC DNA]</scope>
    <source>
        <strain evidence="3">CGMCC 1.16275</strain>
    </source>
</reference>
<dbReference type="PANTHER" id="PTHR43252">
    <property type="entry name" value="TRANSCRIPTIONAL REGULATOR YQJI"/>
    <property type="match status" value="1"/>
</dbReference>